<dbReference type="AlphaFoldDB" id="A0A9D2G486"/>
<keyword evidence="1" id="KW-0805">Transcription regulation</keyword>
<dbReference type="GO" id="GO:0003700">
    <property type="term" value="F:DNA-binding transcription factor activity"/>
    <property type="evidence" value="ECO:0007669"/>
    <property type="project" value="InterPro"/>
</dbReference>
<dbReference type="PANTHER" id="PTHR43280:SF28">
    <property type="entry name" value="HTH-TYPE TRANSCRIPTIONAL ACTIVATOR RHAS"/>
    <property type="match status" value="1"/>
</dbReference>
<name>A0A9D2G486_9FIRM</name>
<protein>
    <submittedName>
        <fullName evidence="5">Helix-turn-helix domain-containing protein</fullName>
    </submittedName>
</protein>
<dbReference type="InterPro" id="IPR018060">
    <property type="entry name" value="HTH_AraC"/>
</dbReference>
<dbReference type="Gene3D" id="1.10.10.60">
    <property type="entry name" value="Homeodomain-like"/>
    <property type="match status" value="2"/>
</dbReference>
<reference evidence="5" key="2">
    <citation type="submission" date="2021-04" db="EMBL/GenBank/DDBJ databases">
        <authorList>
            <person name="Gilroy R."/>
        </authorList>
    </citation>
    <scope>NUCLEOTIDE SEQUENCE</scope>
    <source>
        <strain evidence="5">ChiW7-2402</strain>
    </source>
</reference>
<dbReference type="GO" id="GO:0043565">
    <property type="term" value="F:sequence-specific DNA binding"/>
    <property type="evidence" value="ECO:0007669"/>
    <property type="project" value="InterPro"/>
</dbReference>
<organism evidence="5 6">
    <name type="scientific">Candidatus Gallimonas intestinavium</name>
    <dbReference type="NCBI Taxonomy" id="2838603"/>
    <lineage>
        <taxon>Bacteria</taxon>
        <taxon>Bacillati</taxon>
        <taxon>Bacillota</taxon>
        <taxon>Clostridia</taxon>
        <taxon>Candidatus Gallimonas</taxon>
    </lineage>
</organism>
<reference evidence="5" key="1">
    <citation type="journal article" date="2021" name="PeerJ">
        <title>Extensive microbial diversity within the chicken gut microbiome revealed by metagenomics and culture.</title>
        <authorList>
            <person name="Gilroy R."/>
            <person name="Ravi A."/>
            <person name="Getino M."/>
            <person name="Pursley I."/>
            <person name="Horton D.L."/>
            <person name="Alikhan N.F."/>
            <person name="Baker D."/>
            <person name="Gharbi K."/>
            <person name="Hall N."/>
            <person name="Watson M."/>
            <person name="Adriaenssens E.M."/>
            <person name="Foster-Nyarko E."/>
            <person name="Jarju S."/>
            <person name="Secka A."/>
            <person name="Antonio M."/>
            <person name="Oren A."/>
            <person name="Chaudhuri R.R."/>
            <person name="La Ragione R."/>
            <person name="Hildebrand F."/>
            <person name="Pallen M.J."/>
        </authorList>
    </citation>
    <scope>NUCLEOTIDE SEQUENCE</scope>
    <source>
        <strain evidence="5">ChiW7-2402</strain>
    </source>
</reference>
<keyword evidence="2" id="KW-0238">DNA-binding</keyword>
<evidence type="ECO:0000256" key="1">
    <source>
        <dbReference type="ARBA" id="ARBA00023015"/>
    </source>
</evidence>
<dbReference type="PANTHER" id="PTHR43280">
    <property type="entry name" value="ARAC-FAMILY TRANSCRIPTIONAL REGULATOR"/>
    <property type="match status" value="1"/>
</dbReference>
<evidence type="ECO:0000259" key="4">
    <source>
        <dbReference type="PROSITE" id="PS01124"/>
    </source>
</evidence>
<dbReference type="SUPFAM" id="SSF46689">
    <property type="entry name" value="Homeodomain-like"/>
    <property type="match status" value="2"/>
</dbReference>
<dbReference type="SMART" id="SM00342">
    <property type="entry name" value="HTH_ARAC"/>
    <property type="match status" value="1"/>
</dbReference>
<dbReference type="PROSITE" id="PS01124">
    <property type="entry name" value="HTH_ARAC_FAMILY_2"/>
    <property type="match status" value="1"/>
</dbReference>
<gene>
    <name evidence="5" type="ORF">H9964_04465</name>
</gene>
<sequence length="407" mass="46674">MENFDLLCEMAKLLNDLSGLPVSIWRGTEHVRDYSVVRLPPPAISPAYRHFLPLYEKNEPVTYEIADDKLFIGLVRMKEEDLGLLVGPARLSSLSESEVAKLILNYDIPKEQEQVFREFLFYAPVYHFHYCIQLLMYLQLSVNRTLVTHRELTLAKAERADELIQEAFREMFHHNEQLEYGEVLRHTTLEFEQKMLNCIRMGDKKELEEVFNSVPIGRVGKVAPTSMRQAQNTGIVSITLSVRAAIAGGLSTEIAFQLSDIAIQKIEACTSINEVNLIVYRMLTNLTERVSSLNTPVCSNPIVDRAIHYIDEHVCGKISIDDLAEYAHANRSYLSSKFKQETGLSIMEYINKKKIEEAQRLLRFSDKSLIAISNYLSFSSQSHFQNTFKKVTGTTPVLWQKQWKSKN</sequence>
<dbReference type="Proteomes" id="UP000824102">
    <property type="component" value="Unassembled WGS sequence"/>
</dbReference>
<evidence type="ECO:0000313" key="5">
    <source>
        <dbReference type="EMBL" id="HIZ72814.1"/>
    </source>
</evidence>
<dbReference type="EMBL" id="DXBB01000064">
    <property type="protein sequence ID" value="HIZ72814.1"/>
    <property type="molecule type" value="Genomic_DNA"/>
</dbReference>
<keyword evidence="3" id="KW-0804">Transcription</keyword>
<evidence type="ECO:0000256" key="3">
    <source>
        <dbReference type="ARBA" id="ARBA00023163"/>
    </source>
</evidence>
<proteinExistence type="predicted"/>
<evidence type="ECO:0000256" key="2">
    <source>
        <dbReference type="ARBA" id="ARBA00023125"/>
    </source>
</evidence>
<comment type="caution">
    <text evidence="5">The sequence shown here is derived from an EMBL/GenBank/DDBJ whole genome shotgun (WGS) entry which is preliminary data.</text>
</comment>
<accession>A0A9D2G486</accession>
<evidence type="ECO:0000313" key="6">
    <source>
        <dbReference type="Proteomes" id="UP000824102"/>
    </source>
</evidence>
<feature type="domain" description="HTH araC/xylS-type" evidence="4">
    <location>
        <begin position="304"/>
        <end position="402"/>
    </location>
</feature>
<dbReference type="Pfam" id="PF12833">
    <property type="entry name" value="HTH_18"/>
    <property type="match status" value="1"/>
</dbReference>
<dbReference type="InterPro" id="IPR009057">
    <property type="entry name" value="Homeodomain-like_sf"/>
</dbReference>